<dbReference type="EMBL" id="ANKQ01000001">
    <property type="protein sequence ID" value="ELP57339.1"/>
    <property type="molecule type" value="Genomic_DNA"/>
</dbReference>
<proteinExistence type="predicted"/>
<accession>L7EEA8</accession>
<sequence>MWGVGCGVWGFTDFEVVNYLIFREKVPEFSPRSPQRLALFE</sequence>
<name>L7EEA8_MICAE</name>
<gene>
    <name evidence="1" type="ORF">O53_1953</name>
</gene>
<dbReference type="PATRIC" id="fig|1134457.3.peg.1789"/>
<comment type="caution">
    <text evidence="1">The sequence shown here is derived from an EMBL/GenBank/DDBJ whole genome shotgun (WGS) entry which is preliminary data.</text>
</comment>
<dbReference type="AlphaFoldDB" id="L7EEA8"/>
<protein>
    <recommendedName>
        <fullName evidence="3">Type IV pilin PilA</fullName>
    </recommendedName>
</protein>
<evidence type="ECO:0000313" key="1">
    <source>
        <dbReference type="EMBL" id="ELP57339.1"/>
    </source>
</evidence>
<evidence type="ECO:0000313" key="2">
    <source>
        <dbReference type="Proteomes" id="UP000010932"/>
    </source>
</evidence>
<reference evidence="1 2" key="1">
    <citation type="journal article" date="2013" name="Genome Announc.">
        <title>Whole-Genome Sequence of Microcystis aeruginosa TAIHU98, a Nontoxic Bloom-Forming Strain Isolated from Taihu Lake, China.</title>
        <authorList>
            <person name="Yang C."/>
            <person name="Zhang W."/>
            <person name="Ren M."/>
            <person name="Song L."/>
            <person name="Li T."/>
            <person name="Zhao J."/>
        </authorList>
    </citation>
    <scope>NUCLEOTIDE SEQUENCE [LARGE SCALE GENOMIC DNA]</scope>
    <source>
        <strain evidence="1 2">TAIHU98</strain>
    </source>
</reference>
<organism evidence="1 2">
    <name type="scientific">Microcystis aeruginosa TAIHU98</name>
    <dbReference type="NCBI Taxonomy" id="1134457"/>
    <lineage>
        <taxon>Bacteria</taxon>
        <taxon>Bacillati</taxon>
        <taxon>Cyanobacteriota</taxon>
        <taxon>Cyanophyceae</taxon>
        <taxon>Oscillatoriophycideae</taxon>
        <taxon>Chroococcales</taxon>
        <taxon>Microcystaceae</taxon>
        <taxon>Microcystis</taxon>
    </lineage>
</organism>
<dbReference type="Proteomes" id="UP000010932">
    <property type="component" value="Unassembled WGS sequence"/>
</dbReference>
<evidence type="ECO:0008006" key="3">
    <source>
        <dbReference type="Google" id="ProtNLM"/>
    </source>
</evidence>